<dbReference type="Pfam" id="PF07707">
    <property type="entry name" value="BACK"/>
    <property type="match status" value="1"/>
</dbReference>
<dbReference type="Proteomes" id="UP000079169">
    <property type="component" value="Unplaced"/>
</dbReference>
<dbReference type="STRING" id="121845.A0A3Q0J1Q4"/>
<dbReference type="SUPFAM" id="SSF54695">
    <property type="entry name" value="POZ domain"/>
    <property type="match status" value="1"/>
</dbReference>
<dbReference type="GO" id="GO:0005737">
    <property type="term" value="C:cytoplasm"/>
    <property type="evidence" value="ECO:0007669"/>
    <property type="project" value="TreeGrafter"/>
</dbReference>
<dbReference type="CDD" id="cd18186">
    <property type="entry name" value="BTB_POZ_ZBTB_KLHL-like"/>
    <property type="match status" value="1"/>
</dbReference>
<dbReference type="Gene3D" id="2.60.210.10">
    <property type="entry name" value="Apoptosis, Tumor Necrosis Factor Receptor Associated Protein 2, Chain A"/>
    <property type="match status" value="1"/>
</dbReference>
<dbReference type="InterPro" id="IPR008974">
    <property type="entry name" value="TRAF-like"/>
</dbReference>
<feature type="compositionally biased region" description="Polar residues" evidence="1">
    <location>
        <begin position="553"/>
        <end position="562"/>
    </location>
</feature>
<dbReference type="GeneID" id="113469128"/>
<dbReference type="CDD" id="cd00121">
    <property type="entry name" value="MATH"/>
    <property type="match status" value="1"/>
</dbReference>
<keyword evidence="3" id="KW-1185">Reference proteome</keyword>
<reference evidence="4" key="1">
    <citation type="submission" date="2025-08" db="UniProtKB">
        <authorList>
            <consortium name="RefSeq"/>
        </authorList>
    </citation>
    <scope>IDENTIFICATION</scope>
</reference>
<evidence type="ECO:0000259" key="2">
    <source>
        <dbReference type="PROSITE" id="PS50097"/>
    </source>
</evidence>
<dbReference type="Pfam" id="PF00651">
    <property type="entry name" value="BTB"/>
    <property type="match status" value="1"/>
</dbReference>
<dbReference type="Gene3D" id="1.25.40.420">
    <property type="match status" value="1"/>
</dbReference>
<proteinExistence type="predicted"/>
<evidence type="ECO:0000256" key="1">
    <source>
        <dbReference type="SAM" id="MobiDB-lite"/>
    </source>
</evidence>
<feature type="compositionally biased region" description="Polar residues" evidence="1">
    <location>
        <begin position="297"/>
        <end position="315"/>
    </location>
</feature>
<dbReference type="Gene3D" id="3.30.710.10">
    <property type="entry name" value="Potassium Channel Kv1.1, Chain A"/>
    <property type="match status" value="1"/>
</dbReference>
<feature type="region of interest" description="Disordered" evidence="1">
    <location>
        <begin position="225"/>
        <end position="244"/>
    </location>
</feature>
<dbReference type="GO" id="GO:0050804">
    <property type="term" value="P:modulation of chemical synaptic transmission"/>
    <property type="evidence" value="ECO:0007669"/>
    <property type="project" value="TreeGrafter"/>
</dbReference>
<sequence length="574" mass="67152">MSHIKEHVKYRKKHLDRIAQTMLNNKELCDVTFVINKKQYHACRSMMTVTSQVFATLLKEHFENTTDEKLVLQGIKHEESFYNMLCYIHGVDIDLTAMSKVVLCELLHLADRYKLTELHADLKIYISKLRRFKINSIVTLLNTSKTHDLSYLYDRLKTYVYQHMELFIKHETFVDLNYDVLVDLLQSDWFCAAEIDLLKATLTWHDKNIMYTRKQEQIDNDYEVKNDHAGDTQGESNLNEDCCSNSSKADDSWTEIYPIEGFLNKYSDDLFIFDDSDKESTNMSFDKVNDKLVVHELSSQESTDHSNNSEINYPNETADRSEDGNIPDKTNKSEAKVVEIVSGNILKTLLVQIRFSRIPMFDFQKALKTDELIPKFKDDIMELINSSELNNEPRNIYTGFTKILKVKITRKKLNANVPFYSKRFYIKNQPWAICAYYNDEGYCIVSLEHYSNLKLRWESDVVYQLTMISHKPFVEDMHAHNFNNDDDDECYELHTFDHSEDNCFILHDLTDVSTFLDDDNGFMQNDTITFELHIIKFDFKCLCHVCQDETETNEGQGSSEHINSPDHKVSLNSV</sequence>
<name>A0A3Q0J1Q4_DIACI</name>
<dbReference type="PaxDb" id="121845-A0A3Q0J1Q4"/>
<feature type="compositionally biased region" description="Basic and acidic residues" evidence="1">
    <location>
        <begin position="563"/>
        <end position="574"/>
    </location>
</feature>
<dbReference type="InterPro" id="IPR011333">
    <property type="entry name" value="SKP1/BTB/POZ_sf"/>
</dbReference>
<dbReference type="GO" id="GO:0008344">
    <property type="term" value="P:adult locomotory behavior"/>
    <property type="evidence" value="ECO:0007669"/>
    <property type="project" value="TreeGrafter"/>
</dbReference>
<dbReference type="InterPro" id="IPR000210">
    <property type="entry name" value="BTB/POZ_dom"/>
</dbReference>
<dbReference type="RefSeq" id="XP_026682399.1">
    <property type="nucleotide sequence ID" value="XM_026826598.1"/>
</dbReference>
<dbReference type="SMART" id="SM00225">
    <property type="entry name" value="BTB"/>
    <property type="match status" value="1"/>
</dbReference>
<feature type="compositionally biased region" description="Polar residues" evidence="1">
    <location>
        <begin position="233"/>
        <end position="244"/>
    </location>
</feature>
<dbReference type="InterPro" id="IPR002083">
    <property type="entry name" value="MATH/TRAF_dom"/>
</dbReference>
<dbReference type="PROSITE" id="PS50097">
    <property type="entry name" value="BTB"/>
    <property type="match status" value="1"/>
</dbReference>
<feature type="region of interest" description="Disordered" evidence="1">
    <location>
        <begin position="297"/>
        <end position="330"/>
    </location>
</feature>
<dbReference type="KEGG" id="dci:113469128"/>
<protein>
    <submittedName>
        <fullName evidence="4">Uncharacterized protein LOC113469128</fullName>
    </submittedName>
</protein>
<dbReference type="AlphaFoldDB" id="A0A3Q0J1Q4"/>
<evidence type="ECO:0000313" key="3">
    <source>
        <dbReference type="Proteomes" id="UP000079169"/>
    </source>
</evidence>
<feature type="region of interest" description="Disordered" evidence="1">
    <location>
        <begin position="551"/>
        <end position="574"/>
    </location>
</feature>
<organism evidence="3 4">
    <name type="scientific">Diaphorina citri</name>
    <name type="common">Asian citrus psyllid</name>
    <dbReference type="NCBI Taxonomy" id="121845"/>
    <lineage>
        <taxon>Eukaryota</taxon>
        <taxon>Metazoa</taxon>
        <taxon>Ecdysozoa</taxon>
        <taxon>Arthropoda</taxon>
        <taxon>Hexapoda</taxon>
        <taxon>Insecta</taxon>
        <taxon>Pterygota</taxon>
        <taxon>Neoptera</taxon>
        <taxon>Paraneoptera</taxon>
        <taxon>Hemiptera</taxon>
        <taxon>Sternorrhyncha</taxon>
        <taxon>Psylloidea</taxon>
        <taxon>Psyllidae</taxon>
        <taxon>Diaphorininae</taxon>
        <taxon>Diaphorina</taxon>
    </lineage>
</organism>
<accession>A0A3Q0J1Q4</accession>
<feature type="domain" description="BTB" evidence="2">
    <location>
        <begin position="29"/>
        <end position="97"/>
    </location>
</feature>
<dbReference type="PANTHER" id="PTHR46306">
    <property type="entry name" value="BTB/POZ DOMAIN-CONTAINING PROTEIN 9"/>
    <property type="match status" value="1"/>
</dbReference>
<dbReference type="InterPro" id="IPR052407">
    <property type="entry name" value="BTB_POZ_domain_cont_9"/>
</dbReference>
<dbReference type="InterPro" id="IPR011705">
    <property type="entry name" value="BACK"/>
</dbReference>
<evidence type="ECO:0000313" key="4">
    <source>
        <dbReference type="RefSeq" id="XP_026682399.1"/>
    </source>
</evidence>
<dbReference type="GO" id="GO:0048512">
    <property type="term" value="P:circadian behavior"/>
    <property type="evidence" value="ECO:0007669"/>
    <property type="project" value="TreeGrafter"/>
</dbReference>
<dbReference type="SUPFAM" id="SSF49599">
    <property type="entry name" value="TRAF domain-like"/>
    <property type="match status" value="1"/>
</dbReference>
<gene>
    <name evidence="4" type="primary">LOC113469128</name>
</gene>
<dbReference type="PANTHER" id="PTHR46306:SF1">
    <property type="entry name" value="BTB_POZ DOMAIN-CONTAINING PROTEIN 9"/>
    <property type="match status" value="1"/>
</dbReference>